<evidence type="ECO:0000313" key="2">
    <source>
        <dbReference type="Proteomes" id="UP001501844"/>
    </source>
</evidence>
<sequence length="66" mass="7065">MTVAKSWDTKEWANKLPVPGKENVTSTMSTPAMRLASISATTTVTEAKALGTPWVANAFLKDMPLA</sequence>
<protein>
    <submittedName>
        <fullName evidence="1">Uncharacterized protein</fullName>
    </submittedName>
</protein>
<evidence type="ECO:0000313" key="1">
    <source>
        <dbReference type="EMBL" id="GAA4299726.1"/>
    </source>
</evidence>
<reference evidence="2" key="1">
    <citation type="journal article" date="2019" name="Int. J. Syst. Evol. Microbiol.">
        <title>The Global Catalogue of Microorganisms (GCM) 10K type strain sequencing project: providing services to taxonomists for standard genome sequencing and annotation.</title>
        <authorList>
            <consortium name="The Broad Institute Genomics Platform"/>
            <consortium name="The Broad Institute Genome Sequencing Center for Infectious Disease"/>
            <person name="Wu L."/>
            <person name="Ma J."/>
        </authorList>
    </citation>
    <scope>NUCLEOTIDE SEQUENCE [LARGE SCALE GENOMIC DNA]</scope>
    <source>
        <strain evidence="2">JCM 17917</strain>
    </source>
</reference>
<gene>
    <name evidence="1" type="ORF">GCM10023183_09290</name>
</gene>
<organism evidence="1 2">
    <name type="scientific">Nibribacter koreensis</name>
    <dbReference type="NCBI Taxonomy" id="1084519"/>
    <lineage>
        <taxon>Bacteria</taxon>
        <taxon>Pseudomonadati</taxon>
        <taxon>Bacteroidota</taxon>
        <taxon>Cytophagia</taxon>
        <taxon>Cytophagales</taxon>
        <taxon>Hymenobacteraceae</taxon>
        <taxon>Nibribacter</taxon>
    </lineage>
</organism>
<dbReference type="EMBL" id="BAABGX010000001">
    <property type="protein sequence ID" value="GAA4299726.1"/>
    <property type="molecule type" value="Genomic_DNA"/>
</dbReference>
<proteinExistence type="predicted"/>
<keyword evidence="2" id="KW-1185">Reference proteome</keyword>
<dbReference type="Proteomes" id="UP001501844">
    <property type="component" value="Unassembled WGS sequence"/>
</dbReference>
<name>A0ABP8FBD9_9BACT</name>
<comment type="caution">
    <text evidence="1">The sequence shown here is derived from an EMBL/GenBank/DDBJ whole genome shotgun (WGS) entry which is preliminary data.</text>
</comment>
<accession>A0ABP8FBD9</accession>